<keyword evidence="2" id="KW-1185">Reference proteome</keyword>
<dbReference type="PANTHER" id="PTHR33480">
    <property type="entry name" value="SET DOMAIN-CONTAINING PROTEIN-RELATED"/>
    <property type="match status" value="1"/>
</dbReference>
<accession>A0A9Q0Y8J4</accession>
<organism evidence="1 2">
    <name type="scientific">Holothuria leucospilota</name>
    <name type="common">Black long sea cucumber</name>
    <name type="synonym">Mertensiothuria leucospilota</name>
    <dbReference type="NCBI Taxonomy" id="206669"/>
    <lineage>
        <taxon>Eukaryota</taxon>
        <taxon>Metazoa</taxon>
        <taxon>Echinodermata</taxon>
        <taxon>Eleutherozoa</taxon>
        <taxon>Echinozoa</taxon>
        <taxon>Holothuroidea</taxon>
        <taxon>Aspidochirotacea</taxon>
        <taxon>Aspidochirotida</taxon>
        <taxon>Holothuriidae</taxon>
        <taxon>Holothuria</taxon>
    </lineage>
</organism>
<comment type="caution">
    <text evidence="1">The sequence shown here is derived from an EMBL/GenBank/DDBJ whole genome shotgun (WGS) entry which is preliminary data.</text>
</comment>
<name>A0A9Q0Y8J4_HOLLE</name>
<evidence type="ECO:0000313" key="2">
    <source>
        <dbReference type="Proteomes" id="UP001152320"/>
    </source>
</evidence>
<dbReference type="PANTHER" id="PTHR33480:SF1">
    <property type="entry name" value="TYR RECOMBINASE DOMAIN-CONTAINING PROTEIN"/>
    <property type="match status" value="1"/>
</dbReference>
<sequence length="175" mass="19897">MLHKPVKMRVQMEKCKLLAKRVVKEFGTEKITAFLVVKREWLSLHQKTCGPRHGREKLRRAQSAAKMMIPENVSTEGVTDNLRVKVLSRMQSDDITADVRRDSDILVYGSRLMRSHPDEHQALLVSQKMRDLAKLVRAAHKKDPSILGIRQCIDPNKSDTVVAAVRIVAGYSEET</sequence>
<dbReference type="EMBL" id="JAIZAY010001359">
    <property type="protein sequence ID" value="KAJ8017608.1"/>
    <property type="molecule type" value="Genomic_DNA"/>
</dbReference>
<protein>
    <submittedName>
        <fullName evidence="1">Uncharacterized protein</fullName>
    </submittedName>
</protein>
<dbReference type="AlphaFoldDB" id="A0A9Q0Y8J4"/>
<proteinExistence type="predicted"/>
<dbReference type="OrthoDB" id="6767710at2759"/>
<gene>
    <name evidence="1" type="ORF">HOLleu_44867</name>
</gene>
<evidence type="ECO:0000313" key="1">
    <source>
        <dbReference type="EMBL" id="KAJ8017608.1"/>
    </source>
</evidence>
<dbReference type="Proteomes" id="UP001152320">
    <property type="component" value="Unassembled WGS sequence"/>
</dbReference>
<reference evidence="1" key="1">
    <citation type="submission" date="2021-10" db="EMBL/GenBank/DDBJ databases">
        <title>Tropical sea cucumber genome reveals ecological adaptation and Cuvierian tubules defense mechanism.</title>
        <authorList>
            <person name="Chen T."/>
        </authorList>
    </citation>
    <scope>NUCLEOTIDE SEQUENCE</scope>
    <source>
        <strain evidence="1">Nanhai2018</strain>
        <tissue evidence="1">Muscle</tissue>
    </source>
</reference>